<organism evidence="1">
    <name type="scientific">Medicago truncatula</name>
    <name type="common">Barrel medic</name>
    <name type="synonym">Medicago tribuloides</name>
    <dbReference type="NCBI Taxonomy" id="3880"/>
    <lineage>
        <taxon>Eukaryota</taxon>
        <taxon>Viridiplantae</taxon>
        <taxon>Streptophyta</taxon>
        <taxon>Embryophyta</taxon>
        <taxon>Tracheophyta</taxon>
        <taxon>Spermatophyta</taxon>
        <taxon>Magnoliopsida</taxon>
        <taxon>eudicotyledons</taxon>
        <taxon>Gunneridae</taxon>
        <taxon>Pentapetalae</taxon>
        <taxon>rosids</taxon>
        <taxon>fabids</taxon>
        <taxon>Fabales</taxon>
        <taxon>Fabaceae</taxon>
        <taxon>Papilionoideae</taxon>
        <taxon>50 kb inversion clade</taxon>
        <taxon>NPAAA clade</taxon>
        <taxon>Hologalegina</taxon>
        <taxon>IRL clade</taxon>
        <taxon>Trifolieae</taxon>
        <taxon>Medicago</taxon>
    </lineage>
</organism>
<evidence type="ECO:0000313" key="1">
    <source>
        <dbReference type="EMBL" id="ABD32536.1"/>
    </source>
</evidence>
<sequence length="67" mass="7486">MAKGQGYVIACGADIVIACRFHIQLPTIFDKEALNSHCHISFINKGLEVLVYGTKHPKLKANTKLRY</sequence>
<name>Q2HUR8_MEDTR</name>
<accession>Q2HUR8</accession>
<reference evidence="1" key="1">
    <citation type="submission" date="2004-11" db="EMBL/GenBank/DDBJ databases">
        <authorList>
            <person name="Town C.D."/>
        </authorList>
    </citation>
    <scope>NUCLEOTIDE SEQUENCE</scope>
</reference>
<gene>
    <name evidence="1" type="ORF">MtrDRAFT_AC149128g16v2</name>
</gene>
<reference evidence="1" key="2">
    <citation type="submission" date="2007-03" db="EMBL/GenBank/DDBJ databases">
        <authorList>
            <consortium name="The International Medicago Genome Annotation Group"/>
        </authorList>
    </citation>
    <scope>NUCLEOTIDE SEQUENCE</scope>
</reference>
<dbReference type="EMBL" id="AC149128">
    <property type="protein sequence ID" value="ABD32536.1"/>
    <property type="molecule type" value="Genomic_DNA"/>
</dbReference>
<proteinExistence type="predicted"/>
<dbReference type="AlphaFoldDB" id="Q2HUR8"/>
<protein>
    <submittedName>
        <fullName evidence="1">Uncharacterized protein</fullName>
    </submittedName>
</protein>